<evidence type="ECO:0000313" key="1">
    <source>
        <dbReference type="EMBL" id="KAI5674060.1"/>
    </source>
</evidence>
<keyword evidence="2" id="KW-1185">Reference proteome</keyword>
<proteinExistence type="predicted"/>
<name>A0ACC0BN05_CATRO</name>
<protein>
    <submittedName>
        <fullName evidence="1">Uncharacterized protein</fullName>
    </submittedName>
</protein>
<dbReference type="Proteomes" id="UP001060085">
    <property type="component" value="Linkage Group LG03"/>
</dbReference>
<evidence type="ECO:0000313" key="2">
    <source>
        <dbReference type="Proteomes" id="UP001060085"/>
    </source>
</evidence>
<comment type="caution">
    <text evidence="1">The sequence shown here is derived from an EMBL/GenBank/DDBJ whole genome shotgun (WGS) entry which is preliminary data.</text>
</comment>
<organism evidence="1 2">
    <name type="scientific">Catharanthus roseus</name>
    <name type="common">Madagascar periwinkle</name>
    <name type="synonym">Vinca rosea</name>
    <dbReference type="NCBI Taxonomy" id="4058"/>
    <lineage>
        <taxon>Eukaryota</taxon>
        <taxon>Viridiplantae</taxon>
        <taxon>Streptophyta</taxon>
        <taxon>Embryophyta</taxon>
        <taxon>Tracheophyta</taxon>
        <taxon>Spermatophyta</taxon>
        <taxon>Magnoliopsida</taxon>
        <taxon>eudicotyledons</taxon>
        <taxon>Gunneridae</taxon>
        <taxon>Pentapetalae</taxon>
        <taxon>asterids</taxon>
        <taxon>lamiids</taxon>
        <taxon>Gentianales</taxon>
        <taxon>Apocynaceae</taxon>
        <taxon>Rauvolfioideae</taxon>
        <taxon>Vinceae</taxon>
        <taxon>Catharanthinae</taxon>
        <taxon>Catharanthus</taxon>
    </lineage>
</organism>
<gene>
    <name evidence="1" type="ORF">M9H77_14424</name>
</gene>
<accession>A0ACC0BN05</accession>
<dbReference type="EMBL" id="CM044703">
    <property type="protein sequence ID" value="KAI5674060.1"/>
    <property type="molecule type" value="Genomic_DNA"/>
</dbReference>
<sequence length="154" mass="16714">MYKGRAPYRCGLFKMVYNCCETGFGRTKDYSSGYDLVFGSVRGLHCTWLVPCMRASSGGMDDSDSGKWIYLKRGAARAGCKVLLVILSQVCFCVVASFLKLFRCVLCVYTSSIAPGLGSHFETYSLVLRGTQIPYSAAVDLVAGLGVSQVVSEP</sequence>
<reference evidence="2" key="1">
    <citation type="journal article" date="2023" name="Nat. Plants">
        <title>Single-cell RNA sequencing provides a high-resolution roadmap for understanding the multicellular compartmentation of specialized metabolism.</title>
        <authorList>
            <person name="Sun S."/>
            <person name="Shen X."/>
            <person name="Li Y."/>
            <person name="Li Y."/>
            <person name="Wang S."/>
            <person name="Li R."/>
            <person name="Zhang H."/>
            <person name="Shen G."/>
            <person name="Guo B."/>
            <person name="Wei J."/>
            <person name="Xu J."/>
            <person name="St-Pierre B."/>
            <person name="Chen S."/>
            <person name="Sun C."/>
        </authorList>
    </citation>
    <scope>NUCLEOTIDE SEQUENCE [LARGE SCALE GENOMIC DNA]</scope>
</reference>